<evidence type="ECO:0000256" key="1">
    <source>
        <dbReference type="ARBA" id="ARBA00001933"/>
    </source>
</evidence>
<evidence type="ECO:0000313" key="5">
    <source>
        <dbReference type="EMBL" id="VVC03872.1"/>
    </source>
</evidence>
<sequence>MELKYFLKNNEICPISEAVISLFNIEHSYGFGVYENVRVKNSIPFFINDHVERLFKSAEAIGLEHQFTEDGIIKCTKQLIEKLEIKTLNLKMLLIGAKERKDSCLYVLPLSPHFPDEKFYRDGVKTITKKYERWLPQAKTLNMLPSYIYYSEAKKNNCYDVLFLDKDDCIIEGSRTNFFAMTGKTIITAPEERVLSGVTRKHVITVAKKNGYDVQEKTIAINDLKKYQSVFLTSTSSKIMPVRMIDKMEFAGPTKELKELIKNFDEYLKSQEAA</sequence>
<dbReference type="Gene3D" id="3.30.470.10">
    <property type="match status" value="1"/>
</dbReference>
<dbReference type="InterPro" id="IPR043131">
    <property type="entry name" value="BCAT-like_N"/>
</dbReference>
<dbReference type="GO" id="GO:0046394">
    <property type="term" value="P:carboxylic acid biosynthetic process"/>
    <property type="evidence" value="ECO:0007669"/>
    <property type="project" value="UniProtKB-ARBA"/>
</dbReference>
<dbReference type="GO" id="GO:0003824">
    <property type="term" value="F:catalytic activity"/>
    <property type="evidence" value="ECO:0007669"/>
    <property type="project" value="InterPro"/>
</dbReference>
<dbReference type="Proteomes" id="UP000789941">
    <property type="component" value="Unassembled WGS sequence"/>
</dbReference>
<dbReference type="InterPro" id="IPR043132">
    <property type="entry name" value="BCAT-like_C"/>
</dbReference>
<dbReference type="CDD" id="cd00449">
    <property type="entry name" value="PLPDE_IV"/>
    <property type="match status" value="1"/>
</dbReference>
<dbReference type="Gene3D" id="3.20.10.10">
    <property type="entry name" value="D-amino Acid Aminotransferase, subunit A, domain 2"/>
    <property type="match status" value="1"/>
</dbReference>
<keyword evidence="3" id="KW-0663">Pyridoxal phosphate</keyword>
<dbReference type="PROSITE" id="PS00770">
    <property type="entry name" value="AA_TRANSFER_CLASS_4"/>
    <property type="match status" value="1"/>
</dbReference>
<dbReference type="InterPro" id="IPR018300">
    <property type="entry name" value="Aminotrans_IV_CS"/>
</dbReference>
<dbReference type="GO" id="GO:0008652">
    <property type="term" value="P:amino acid biosynthetic process"/>
    <property type="evidence" value="ECO:0007669"/>
    <property type="project" value="UniProtKB-ARBA"/>
</dbReference>
<dbReference type="InterPro" id="IPR001544">
    <property type="entry name" value="Aminotrans_IV"/>
</dbReference>
<dbReference type="PANTHER" id="PTHR42743">
    <property type="entry name" value="AMINO-ACID AMINOTRANSFERASE"/>
    <property type="match status" value="1"/>
</dbReference>
<accession>A0A5E4LUY2</accession>
<evidence type="ECO:0000256" key="4">
    <source>
        <dbReference type="RuleBase" id="RU004106"/>
    </source>
</evidence>
<dbReference type="AlphaFoldDB" id="A0A5E4LUY2"/>
<dbReference type="PANTHER" id="PTHR42743:SF11">
    <property type="entry name" value="AMINODEOXYCHORISMATE LYASE"/>
    <property type="match status" value="1"/>
</dbReference>
<reference evidence="5 6" key="1">
    <citation type="submission" date="2019-08" db="EMBL/GenBank/DDBJ databases">
        <authorList>
            <person name="Vazquez-Campos X."/>
        </authorList>
    </citation>
    <scope>NUCLEOTIDE SEQUENCE [LARGE SCALE GENOMIC DNA]</scope>
    <source>
        <strain evidence="5">LFW-283_2</strain>
    </source>
</reference>
<comment type="cofactor">
    <cofactor evidence="1">
        <name>pyridoxal 5'-phosphate</name>
        <dbReference type="ChEBI" id="CHEBI:597326"/>
    </cofactor>
</comment>
<evidence type="ECO:0000256" key="2">
    <source>
        <dbReference type="ARBA" id="ARBA00009320"/>
    </source>
</evidence>
<organism evidence="5 6">
    <name type="scientific">Candidatus Bilamarchaeum dharawalense</name>
    <dbReference type="NCBI Taxonomy" id="2885759"/>
    <lineage>
        <taxon>Archaea</taxon>
        <taxon>Candidatus Micrarchaeota</taxon>
        <taxon>Candidatus Micrarchaeia</taxon>
        <taxon>Candidatus Anstonellales</taxon>
        <taxon>Candidatus Bilamarchaeaceae</taxon>
        <taxon>Candidatus Bilamarchaeum</taxon>
    </lineage>
</organism>
<evidence type="ECO:0000256" key="3">
    <source>
        <dbReference type="ARBA" id="ARBA00022898"/>
    </source>
</evidence>
<comment type="caution">
    <text evidence="5">The sequence shown here is derived from an EMBL/GenBank/DDBJ whole genome shotgun (WGS) entry which is preliminary data.</text>
</comment>
<dbReference type="SUPFAM" id="SSF56752">
    <property type="entry name" value="D-aminoacid aminotransferase-like PLP-dependent enzymes"/>
    <property type="match status" value="1"/>
</dbReference>
<gene>
    <name evidence="5" type="ORF">LFW2832_00588</name>
</gene>
<comment type="similarity">
    <text evidence="2 4">Belongs to the class-IV pyridoxal-phosphate-dependent aminotransferase family.</text>
</comment>
<dbReference type="FunFam" id="3.20.10.10:FF:000002">
    <property type="entry name" value="D-alanine aminotransferase"/>
    <property type="match status" value="1"/>
</dbReference>
<dbReference type="InterPro" id="IPR050571">
    <property type="entry name" value="Class-IV_PLP-Dep_Aminotrnsfr"/>
</dbReference>
<dbReference type="InterPro" id="IPR036038">
    <property type="entry name" value="Aminotransferase-like"/>
</dbReference>
<name>A0A5E4LUY2_9ARCH</name>
<evidence type="ECO:0000313" key="6">
    <source>
        <dbReference type="Proteomes" id="UP000789941"/>
    </source>
</evidence>
<dbReference type="EMBL" id="CABMJJ010000009">
    <property type="protein sequence ID" value="VVC03872.1"/>
    <property type="molecule type" value="Genomic_DNA"/>
</dbReference>
<protein>
    <submittedName>
        <fullName evidence="5">Amino-transferase class IV</fullName>
    </submittedName>
</protein>
<dbReference type="Pfam" id="PF01063">
    <property type="entry name" value="Aminotran_4"/>
    <property type="match status" value="1"/>
</dbReference>
<proteinExistence type="inferred from homology"/>
<dbReference type="GO" id="GO:0005829">
    <property type="term" value="C:cytosol"/>
    <property type="evidence" value="ECO:0007669"/>
    <property type="project" value="TreeGrafter"/>
</dbReference>